<proteinExistence type="predicted"/>
<evidence type="ECO:0000313" key="3">
    <source>
        <dbReference type="Proteomes" id="UP000243723"/>
    </source>
</evidence>
<organism evidence="2 3">
    <name type="scientific">Elsinoe australis</name>
    <dbReference type="NCBI Taxonomy" id="40998"/>
    <lineage>
        <taxon>Eukaryota</taxon>
        <taxon>Fungi</taxon>
        <taxon>Dikarya</taxon>
        <taxon>Ascomycota</taxon>
        <taxon>Pezizomycotina</taxon>
        <taxon>Dothideomycetes</taxon>
        <taxon>Dothideomycetidae</taxon>
        <taxon>Myriangiales</taxon>
        <taxon>Elsinoaceae</taxon>
        <taxon>Elsinoe</taxon>
    </lineage>
</organism>
<dbReference type="AlphaFoldDB" id="A0A2P8ADX1"/>
<protein>
    <submittedName>
        <fullName evidence="2">Uncharacterized protein</fullName>
    </submittedName>
</protein>
<keyword evidence="3" id="KW-1185">Reference proteome</keyword>
<name>A0A2P8ADX1_9PEZI</name>
<reference evidence="2 3" key="1">
    <citation type="submission" date="2017-05" db="EMBL/GenBank/DDBJ databases">
        <title>Draft genome sequence of Elsinoe australis.</title>
        <authorList>
            <person name="Cheng Q."/>
        </authorList>
    </citation>
    <scope>NUCLEOTIDE SEQUENCE [LARGE SCALE GENOMIC DNA]</scope>
    <source>
        <strain evidence="2 3">NL1</strain>
    </source>
</reference>
<feature type="compositionally biased region" description="Polar residues" evidence="1">
    <location>
        <begin position="114"/>
        <end position="124"/>
    </location>
</feature>
<evidence type="ECO:0000313" key="2">
    <source>
        <dbReference type="EMBL" id="PSK58652.1"/>
    </source>
</evidence>
<evidence type="ECO:0000256" key="1">
    <source>
        <dbReference type="SAM" id="MobiDB-lite"/>
    </source>
</evidence>
<feature type="compositionally biased region" description="Basic and acidic residues" evidence="1">
    <location>
        <begin position="86"/>
        <end position="101"/>
    </location>
</feature>
<dbReference type="Proteomes" id="UP000243723">
    <property type="component" value="Unassembled WGS sequence"/>
</dbReference>
<feature type="region of interest" description="Disordered" evidence="1">
    <location>
        <begin position="58"/>
        <end position="147"/>
    </location>
</feature>
<dbReference type="OrthoDB" id="3359339at2759"/>
<gene>
    <name evidence="2" type="ORF">B9Z65_6667</name>
</gene>
<accession>A0A2P8ADX1</accession>
<sequence length="147" mass="15100">MSQEYEGQNPIDIAKRAEQNVNSYDAKVGRAAGESANESGVNEAGVQGFAGANVTYGSAASGGGDNRTIPLSEGGDVNPSTGKMYKARDFEGQGGPEDKARQYAQDFGGENDVRSNIQDHSTASRAGGGGHVPDVKAFGTGKGTDVQ</sequence>
<dbReference type="EMBL" id="NHZQ01000016">
    <property type="protein sequence ID" value="PSK58652.1"/>
    <property type="molecule type" value="Genomic_DNA"/>
</dbReference>
<comment type="caution">
    <text evidence="2">The sequence shown here is derived from an EMBL/GenBank/DDBJ whole genome shotgun (WGS) entry which is preliminary data.</text>
</comment>